<feature type="transmembrane region" description="Helical" evidence="2">
    <location>
        <begin position="205"/>
        <end position="223"/>
    </location>
</feature>
<name>A0A5N6ABZ9_9ACTN</name>
<keyword evidence="4" id="KW-1185">Reference proteome</keyword>
<proteinExistence type="predicted"/>
<evidence type="ECO:0000256" key="1">
    <source>
        <dbReference type="SAM" id="MobiDB-lite"/>
    </source>
</evidence>
<gene>
    <name evidence="3" type="ORF">FH607_012655</name>
</gene>
<evidence type="ECO:0000256" key="2">
    <source>
        <dbReference type="SAM" id="Phobius"/>
    </source>
</evidence>
<feature type="transmembrane region" description="Helical" evidence="2">
    <location>
        <begin position="142"/>
        <end position="167"/>
    </location>
</feature>
<sequence>MSRRRRRAGAPPVGGGRPTEREPERGGRSRGPPPPRGGAMHQENPFVRGLTRLADLVVVGLLWTVAALPLVTLPAATTGLCAVADGWAVGGSPPVWRTFVEGFRRRFARGLAVGGVLGLGAVLVATDVAFGLRAEGAPLRGAVLTCGVALAAAVALAGAFAFPLLALTTDAALPLLRNATLLACANPLGALGVWATVAAGAGASLAVPPLLPLAAAAGAVAAARLTRLALARLPAGATAPAGARAPAAG</sequence>
<dbReference type="InterPro" id="IPR006938">
    <property type="entry name" value="DUF624"/>
</dbReference>
<keyword evidence="2" id="KW-0472">Membrane</keyword>
<feature type="compositionally biased region" description="Basic and acidic residues" evidence="1">
    <location>
        <begin position="18"/>
        <end position="27"/>
    </location>
</feature>
<evidence type="ECO:0000313" key="3">
    <source>
        <dbReference type="EMBL" id="KAB8165775.1"/>
    </source>
</evidence>
<keyword evidence="2" id="KW-1133">Transmembrane helix</keyword>
<reference evidence="3" key="1">
    <citation type="submission" date="2019-10" db="EMBL/GenBank/DDBJ databases">
        <title>Nonomuraea sp. nov., isolated from Phyllanthus amarus.</title>
        <authorList>
            <person name="Klykleung N."/>
            <person name="Tanasupawat S."/>
        </authorList>
    </citation>
    <scope>NUCLEOTIDE SEQUENCE [LARGE SCALE GENOMIC DNA]</scope>
    <source>
        <strain evidence="3">3MP-10</strain>
    </source>
</reference>
<keyword evidence="2" id="KW-0812">Transmembrane</keyword>
<dbReference type="Pfam" id="PF04854">
    <property type="entry name" value="DUF624"/>
    <property type="match status" value="1"/>
</dbReference>
<feature type="transmembrane region" description="Helical" evidence="2">
    <location>
        <begin position="107"/>
        <end position="130"/>
    </location>
</feature>
<dbReference type="AlphaFoldDB" id="A0A5N6ABZ9"/>
<organism evidence="3 4">
    <name type="scientific">Streptomyces mimosae</name>
    <dbReference type="NCBI Taxonomy" id="2586635"/>
    <lineage>
        <taxon>Bacteria</taxon>
        <taxon>Bacillati</taxon>
        <taxon>Actinomycetota</taxon>
        <taxon>Actinomycetes</taxon>
        <taxon>Kitasatosporales</taxon>
        <taxon>Streptomycetaceae</taxon>
        <taxon>Streptomyces</taxon>
    </lineage>
</organism>
<comment type="caution">
    <text evidence="3">The sequence shown here is derived from an EMBL/GenBank/DDBJ whole genome shotgun (WGS) entry which is preliminary data.</text>
</comment>
<protein>
    <submittedName>
        <fullName evidence="3">DUF624 domain-containing protein</fullName>
    </submittedName>
</protein>
<dbReference type="Proteomes" id="UP000314251">
    <property type="component" value="Unassembled WGS sequence"/>
</dbReference>
<feature type="region of interest" description="Disordered" evidence="1">
    <location>
        <begin position="1"/>
        <end position="43"/>
    </location>
</feature>
<dbReference type="EMBL" id="VDLY02000007">
    <property type="protein sequence ID" value="KAB8165775.1"/>
    <property type="molecule type" value="Genomic_DNA"/>
</dbReference>
<accession>A0A5N6ABZ9</accession>
<evidence type="ECO:0000313" key="4">
    <source>
        <dbReference type="Proteomes" id="UP000314251"/>
    </source>
</evidence>